<name>A0A448TTQ9_9PAST</name>
<dbReference type="Proteomes" id="UP000279799">
    <property type="component" value="Chromosome"/>
</dbReference>
<dbReference type="OrthoDB" id="8560395at2"/>
<dbReference type="AlphaFoldDB" id="A0A448TTQ9"/>
<dbReference type="InterPro" id="IPR021300">
    <property type="entry name" value="Integr_conj_element_PFL4695"/>
</dbReference>
<reference evidence="2 3" key="1">
    <citation type="submission" date="2018-12" db="EMBL/GenBank/DDBJ databases">
        <authorList>
            <consortium name="Pathogen Informatics"/>
        </authorList>
    </citation>
    <scope>NUCLEOTIDE SEQUENCE [LARGE SCALE GENOMIC DNA]</scope>
    <source>
        <strain evidence="2 3">NCTC12871</strain>
    </source>
</reference>
<evidence type="ECO:0000313" key="2">
    <source>
        <dbReference type="EMBL" id="VEJ09382.1"/>
    </source>
</evidence>
<proteinExistence type="predicted"/>
<dbReference type="Pfam" id="PF11072">
    <property type="entry name" value="DUF2859"/>
    <property type="match status" value="1"/>
</dbReference>
<protein>
    <submittedName>
        <fullName evidence="2">Integrating conjugative element protein, PFL_4695 family</fullName>
    </submittedName>
</protein>
<feature type="signal peptide" evidence="1">
    <location>
        <begin position="1"/>
        <end position="22"/>
    </location>
</feature>
<dbReference type="EMBL" id="LR134510">
    <property type="protein sequence ID" value="VEJ09382.1"/>
    <property type="molecule type" value="Genomic_DNA"/>
</dbReference>
<evidence type="ECO:0000256" key="1">
    <source>
        <dbReference type="SAM" id="SignalP"/>
    </source>
</evidence>
<gene>
    <name evidence="2" type="ORF">NCTC12871_00835</name>
</gene>
<keyword evidence="3" id="KW-1185">Reference proteome</keyword>
<accession>A0A448TTQ9</accession>
<evidence type="ECO:0000313" key="3">
    <source>
        <dbReference type="Proteomes" id="UP000279799"/>
    </source>
</evidence>
<sequence>MHFKKILLFIAIIPALLNTALADFSETMPRQQLNVLADYGGESIISFYDAIAPSRYDDAKSPYTKDTYKPTLEDYFPLSSPNWTFGYVAVRKSDFPPVEPFFIIGGDKKSLSWLKANRERLSALNALGLMMNIPNEEALFAARAIVPTLSIMPYQDKANLLQQRLQLNHYPVLILPNFIGSNLDELREVIKP</sequence>
<dbReference type="RefSeq" id="WP_126599267.1">
    <property type="nucleotide sequence ID" value="NZ_LR134510.1"/>
</dbReference>
<organism evidence="2 3">
    <name type="scientific">Actinobacillus delphinicola</name>
    <dbReference type="NCBI Taxonomy" id="51161"/>
    <lineage>
        <taxon>Bacteria</taxon>
        <taxon>Pseudomonadati</taxon>
        <taxon>Pseudomonadota</taxon>
        <taxon>Gammaproteobacteria</taxon>
        <taxon>Pasteurellales</taxon>
        <taxon>Pasteurellaceae</taxon>
        <taxon>Actinobacillus</taxon>
    </lineage>
</organism>
<dbReference type="KEGG" id="adp:NCTC12871_00835"/>
<keyword evidence="1" id="KW-0732">Signal</keyword>
<feature type="chain" id="PRO_5019055907" evidence="1">
    <location>
        <begin position="23"/>
        <end position="192"/>
    </location>
</feature>
<dbReference type="NCBIfam" id="TIGR03765">
    <property type="entry name" value="ICE_PFL_4695"/>
    <property type="match status" value="1"/>
</dbReference>